<dbReference type="GO" id="GO:0006979">
    <property type="term" value="P:response to oxidative stress"/>
    <property type="evidence" value="ECO:0007669"/>
    <property type="project" value="InterPro"/>
</dbReference>
<dbReference type="InterPro" id="IPR003718">
    <property type="entry name" value="OsmC/Ohr_fam"/>
</dbReference>
<dbReference type="InterPro" id="IPR052707">
    <property type="entry name" value="OsmC_Ohr_Peroxiredoxin"/>
</dbReference>
<dbReference type="Proteomes" id="UP000598820">
    <property type="component" value="Unassembled WGS sequence"/>
</dbReference>
<dbReference type="InterPro" id="IPR036102">
    <property type="entry name" value="OsmC/Ohrsf"/>
</dbReference>
<name>A0A927GB56_9BACT</name>
<protein>
    <submittedName>
        <fullName evidence="1">OsmC family protein</fullName>
    </submittedName>
</protein>
<dbReference type="AlphaFoldDB" id="A0A927GB56"/>
<organism evidence="1 2">
    <name type="scientific">Spirosoma profusum</name>
    <dbReference type="NCBI Taxonomy" id="2771354"/>
    <lineage>
        <taxon>Bacteria</taxon>
        <taxon>Pseudomonadati</taxon>
        <taxon>Bacteroidota</taxon>
        <taxon>Cytophagia</taxon>
        <taxon>Cytophagales</taxon>
        <taxon>Cytophagaceae</taxon>
        <taxon>Spirosoma</taxon>
    </lineage>
</organism>
<proteinExistence type="predicted"/>
<dbReference type="PANTHER" id="PTHR42830:SF1">
    <property type="entry name" value="OSMOTICALLY INDUCIBLE FAMILY PROTEIN"/>
    <property type="match status" value="1"/>
</dbReference>
<dbReference type="Pfam" id="PF02566">
    <property type="entry name" value="OsmC"/>
    <property type="match status" value="1"/>
</dbReference>
<dbReference type="InterPro" id="IPR019904">
    <property type="entry name" value="Peroxiredoxin_OsmC"/>
</dbReference>
<dbReference type="SUPFAM" id="SSF82784">
    <property type="entry name" value="OsmC-like"/>
    <property type="match status" value="1"/>
</dbReference>
<dbReference type="GO" id="GO:0004601">
    <property type="term" value="F:peroxidase activity"/>
    <property type="evidence" value="ECO:0007669"/>
    <property type="project" value="InterPro"/>
</dbReference>
<evidence type="ECO:0000313" key="1">
    <source>
        <dbReference type="EMBL" id="MBD2705804.1"/>
    </source>
</evidence>
<sequence>MKRSAQAVWLGTGREGSGTLSATSDVLNQTPYSFNARFQNEDGKAGTNPEELMAAAHAGCYAMQLSFLLTGAGFSPTALQTRATVELVEDGAGFKLSGIALALEGQVTSISTEQFAQLATEAKQICPLLKALSAVPITLEAKLIPPA</sequence>
<comment type="caution">
    <text evidence="1">The sequence shown here is derived from an EMBL/GenBank/DDBJ whole genome shotgun (WGS) entry which is preliminary data.</text>
</comment>
<evidence type="ECO:0000313" key="2">
    <source>
        <dbReference type="Proteomes" id="UP000598820"/>
    </source>
</evidence>
<dbReference type="Gene3D" id="3.30.300.20">
    <property type="match status" value="1"/>
</dbReference>
<accession>A0A927GB56</accession>
<dbReference type="InterPro" id="IPR015946">
    <property type="entry name" value="KH_dom-like_a/b"/>
</dbReference>
<gene>
    <name evidence="1" type="ORF">IC229_34715</name>
</gene>
<keyword evidence="2" id="KW-1185">Reference proteome</keyword>
<dbReference type="PANTHER" id="PTHR42830">
    <property type="entry name" value="OSMOTICALLY INDUCIBLE FAMILY PROTEIN"/>
    <property type="match status" value="1"/>
</dbReference>
<dbReference type="NCBIfam" id="TIGR03562">
    <property type="entry name" value="osmo_induc_OsmC"/>
    <property type="match status" value="1"/>
</dbReference>
<reference evidence="1" key="1">
    <citation type="submission" date="2020-09" db="EMBL/GenBank/DDBJ databases">
        <authorList>
            <person name="Kim M.K."/>
        </authorList>
    </citation>
    <scope>NUCLEOTIDE SEQUENCE</scope>
    <source>
        <strain evidence="1">BT702</strain>
    </source>
</reference>
<dbReference type="EMBL" id="JACWZY010000073">
    <property type="protein sequence ID" value="MBD2705804.1"/>
    <property type="molecule type" value="Genomic_DNA"/>
</dbReference>